<comment type="caution">
    <text evidence="1">The sequence shown here is derived from an EMBL/GenBank/DDBJ whole genome shotgun (WGS) entry which is preliminary data.</text>
</comment>
<reference evidence="1 2" key="1">
    <citation type="submission" date="2018-03" db="EMBL/GenBank/DDBJ databases">
        <title>Genomic Encyclopedia of Archaeal and Bacterial Type Strains, Phase II (KMG-II): from individual species to whole genera.</title>
        <authorList>
            <person name="Goeker M."/>
        </authorList>
    </citation>
    <scope>NUCLEOTIDE SEQUENCE [LARGE SCALE GENOMIC DNA]</scope>
    <source>
        <strain evidence="1 2">DSM 45348</strain>
    </source>
</reference>
<evidence type="ECO:0000313" key="2">
    <source>
        <dbReference type="Proteomes" id="UP000239209"/>
    </source>
</evidence>
<gene>
    <name evidence="1" type="ORF">CLV70_101293</name>
</gene>
<dbReference type="InterPro" id="IPR035992">
    <property type="entry name" value="Ricin_B-like_lectins"/>
</dbReference>
<dbReference type="EMBL" id="PVZG01000001">
    <property type="protein sequence ID" value="PRY33132.1"/>
    <property type="molecule type" value="Genomic_DNA"/>
</dbReference>
<name>A0A2T0SIA5_9ACTN</name>
<sequence length="174" mass="18960">MLFRLVNAGTGAVLPIRDVTPVGNALTWQWAPPRPPPPGRAGGELWEPVDMGDGTQQLRDLAGGGRLLGEAGPRARAWWFVPDGPHTIEHARTGLRLGGEGCRWEADYRVNGCFQLRDAETGRALGRLWRLRYGGAGTFRIQNAATGRVLSVTPGGRVAEVGDGRTPDRLWRFL</sequence>
<dbReference type="RefSeq" id="WP_106124473.1">
    <property type="nucleotide sequence ID" value="NZ_PVZG01000001.1"/>
</dbReference>
<keyword evidence="2" id="KW-1185">Reference proteome</keyword>
<dbReference type="SUPFAM" id="SSF50370">
    <property type="entry name" value="Ricin B-like lectins"/>
    <property type="match status" value="1"/>
</dbReference>
<dbReference type="Proteomes" id="UP000239209">
    <property type="component" value="Unassembled WGS sequence"/>
</dbReference>
<proteinExistence type="predicted"/>
<organism evidence="1 2">
    <name type="scientific">Pseudosporangium ferrugineum</name>
    <dbReference type="NCBI Taxonomy" id="439699"/>
    <lineage>
        <taxon>Bacteria</taxon>
        <taxon>Bacillati</taxon>
        <taxon>Actinomycetota</taxon>
        <taxon>Actinomycetes</taxon>
        <taxon>Micromonosporales</taxon>
        <taxon>Micromonosporaceae</taxon>
        <taxon>Pseudosporangium</taxon>
    </lineage>
</organism>
<accession>A0A2T0SIA5</accession>
<protein>
    <recommendedName>
        <fullName evidence="3">Ricin-type beta-trefoil lectin protein</fullName>
    </recommendedName>
</protein>
<dbReference type="AlphaFoldDB" id="A0A2T0SIA5"/>
<dbReference type="Gene3D" id="2.80.10.50">
    <property type="match status" value="1"/>
</dbReference>
<evidence type="ECO:0008006" key="3">
    <source>
        <dbReference type="Google" id="ProtNLM"/>
    </source>
</evidence>
<evidence type="ECO:0000313" key="1">
    <source>
        <dbReference type="EMBL" id="PRY33132.1"/>
    </source>
</evidence>